<evidence type="ECO:0000313" key="1">
    <source>
        <dbReference type="EMBL" id="BAK01957.1"/>
    </source>
</evidence>
<sequence length="49" mass="5197">MLGALAWQATTVIKMVFVSRGEIARGLSCFSPGFSPLVCWCAPLSAPLL</sequence>
<dbReference type="EMBL" id="AK370758">
    <property type="protein sequence ID" value="BAK01957.1"/>
    <property type="molecule type" value="mRNA"/>
</dbReference>
<organism evidence="1">
    <name type="scientific">Hordeum vulgare subsp. vulgare</name>
    <name type="common">Domesticated barley</name>
    <dbReference type="NCBI Taxonomy" id="112509"/>
    <lineage>
        <taxon>Eukaryota</taxon>
        <taxon>Viridiplantae</taxon>
        <taxon>Streptophyta</taxon>
        <taxon>Embryophyta</taxon>
        <taxon>Tracheophyta</taxon>
        <taxon>Spermatophyta</taxon>
        <taxon>Magnoliopsida</taxon>
        <taxon>Liliopsida</taxon>
        <taxon>Poales</taxon>
        <taxon>Poaceae</taxon>
        <taxon>BOP clade</taxon>
        <taxon>Pooideae</taxon>
        <taxon>Triticodae</taxon>
        <taxon>Triticeae</taxon>
        <taxon>Hordeinae</taxon>
        <taxon>Hordeum</taxon>
    </lineage>
</organism>
<name>F2E3N5_HORVV</name>
<protein>
    <submittedName>
        <fullName evidence="1">Predicted protein</fullName>
    </submittedName>
</protein>
<accession>F2E3N5</accession>
<dbReference type="AlphaFoldDB" id="F2E3N5"/>
<proteinExistence type="evidence at transcript level"/>
<reference evidence="1" key="1">
    <citation type="journal article" date="2011" name="Plant Physiol.">
        <title>Comprehensive sequence analysis of 24,783 barley full-length cDNAs derived from 12 clone libraries.</title>
        <authorList>
            <person name="Matsumoto T."/>
            <person name="Tanaka T."/>
            <person name="Sakai H."/>
            <person name="Amano N."/>
            <person name="Kanamori H."/>
            <person name="Kurita K."/>
            <person name="Kikuta A."/>
            <person name="Kamiya K."/>
            <person name="Yamamoto M."/>
            <person name="Ikawa H."/>
            <person name="Fujii N."/>
            <person name="Hori K."/>
            <person name="Itoh T."/>
            <person name="Sato K."/>
        </authorList>
    </citation>
    <scope>NUCLEOTIDE SEQUENCE</scope>
    <source>
        <tissue evidence="1">Shoot and root</tissue>
    </source>
</reference>